<dbReference type="Proteomes" id="UP000220006">
    <property type="component" value="Unassembled WGS sequence"/>
</dbReference>
<name>A0A2A7HPZ8_BACCE</name>
<accession>A0A2A7HPZ8</accession>
<protein>
    <submittedName>
        <fullName evidence="1">Uncharacterized protein</fullName>
    </submittedName>
</protein>
<comment type="caution">
    <text evidence="1">The sequence shown here is derived from an EMBL/GenBank/DDBJ whole genome shotgun (WGS) entry which is preliminary data.</text>
</comment>
<dbReference type="AlphaFoldDB" id="A0A2A7HPZ8"/>
<reference evidence="1 2" key="1">
    <citation type="submission" date="2017-09" db="EMBL/GenBank/DDBJ databases">
        <title>Large-scale bioinformatics analysis of Bacillus genomes uncovers conserved roles of natural products in bacterial physiology.</title>
        <authorList>
            <consortium name="Agbiome Team Llc"/>
            <person name="Bleich R.M."/>
            <person name="Grubbs K.J."/>
            <person name="Santa Maria K.C."/>
            <person name="Allen S.E."/>
            <person name="Farag S."/>
            <person name="Shank E.A."/>
            <person name="Bowers A."/>
        </authorList>
    </citation>
    <scope>NUCLEOTIDE SEQUENCE [LARGE SCALE GENOMIC DNA]</scope>
    <source>
        <strain evidence="1 2">AFS096845</strain>
    </source>
</reference>
<sequence>MYSKKKISLRKWLMILKSWAIRFDKKYLSRTNVFRAIL</sequence>
<proteinExistence type="predicted"/>
<gene>
    <name evidence="1" type="ORF">COM96_27415</name>
</gene>
<organism evidence="1 2">
    <name type="scientific">Bacillus cereus</name>
    <dbReference type="NCBI Taxonomy" id="1396"/>
    <lineage>
        <taxon>Bacteria</taxon>
        <taxon>Bacillati</taxon>
        <taxon>Bacillota</taxon>
        <taxon>Bacilli</taxon>
        <taxon>Bacillales</taxon>
        <taxon>Bacillaceae</taxon>
        <taxon>Bacillus</taxon>
        <taxon>Bacillus cereus group</taxon>
    </lineage>
</organism>
<evidence type="ECO:0000313" key="1">
    <source>
        <dbReference type="EMBL" id="PEC19038.1"/>
    </source>
</evidence>
<dbReference type="EMBL" id="NVLK01000085">
    <property type="protein sequence ID" value="PEC19038.1"/>
    <property type="molecule type" value="Genomic_DNA"/>
</dbReference>
<evidence type="ECO:0000313" key="2">
    <source>
        <dbReference type="Proteomes" id="UP000220006"/>
    </source>
</evidence>